<evidence type="ECO:0000256" key="1">
    <source>
        <dbReference type="SAM" id="MobiDB-lite"/>
    </source>
</evidence>
<dbReference type="Pfam" id="PF11360">
    <property type="entry name" value="DUF3110"/>
    <property type="match status" value="1"/>
</dbReference>
<organism evidence="2 3">
    <name type="scientific">Chara braunii</name>
    <name type="common">Braun's stonewort</name>
    <dbReference type="NCBI Taxonomy" id="69332"/>
    <lineage>
        <taxon>Eukaryota</taxon>
        <taxon>Viridiplantae</taxon>
        <taxon>Streptophyta</taxon>
        <taxon>Charophyceae</taxon>
        <taxon>Charales</taxon>
        <taxon>Characeae</taxon>
        <taxon>Chara</taxon>
    </lineage>
</organism>
<dbReference type="Gramene" id="GBG86578">
    <property type="protein sequence ID" value="GBG86578"/>
    <property type="gene ID" value="CBR_g41640"/>
</dbReference>
<feature type="region of interest" description="Disordered" evidence="1">
    <location>
        <begin position="421"/>
        <end position="466"/>
    </location>
</feature>
<keyword evidence="3" id="KW-1185">Reference proteome</keyword>
<dbReference type="AlphaFoldDB" id="A0A388LW74"/>
<gene>
    <name evidence="2" type="ORF">CBR_g41640</name>
</gene>
<accession>A0A388LW74</accession>
<evidence type="ECO:0000313" key="2">
    <source>
        <dbReference type="EMBL" id="GBG86578.1"/>
    </source>
</evidence>
<sequence>MWRAATPAASCAAPNLSGPTVCGKELAARSSSNSHLGGDDSSLAHRSHTRGVSGGQHVVLLHGRAGGCNTGTCEFFVRCDGTYDYGRSFAVKHRRRRLRTASTLQISRISYAVTHMHVYHHPPRGTRLPPRRHDFCSRHHHFTDRCEYPYARHRPFGALVEGPPQLRVSLANSSDPLRTRKFALRDSFQLEIAFSASLKPSLSSSSSSSSSSSTYTCTSSSSSFFSSCCDSSARSVGSAGGLASACHVLNSNAPLDRRQGLHYFLRFEPGFHWRGGGSFLCRAVKGNREGDIGEGEGDEVSNKREEEEEEDKEDIKAADGSKGGVEMDDDEAESVNKDVEGALPDAEIPPTSDGFLRKVSSPTYRLASQLEQVLETNYDVLEQNPWVESNKPVYVLAKEETALVTMRTRWSRSEVEKELGLLFPKRGSRRGSNGQPRSSDHASAKKGGGSIRGQGSKVSTGSELAGVRKEEGRFRMHVEDMREGVLVFEDGEEAARYCDILEGSGLNCMGVAEINASEVFALCQRSKALAVLFRQGATPPPPSRLQMNLKARKWSLEEDD</sequence>
<dbReference type="PANTHER" id="PTHR37178">
    <property type="entry name" value="PLANT/PROTEIN"/>
    <property type="match status" value="1"/>
</dbReference>
<dbReference type="PANTHER" id="PTHR37178:SF1">
    <property type="entry name" value="PLANT_PROTEIN"/>
    <property type="match status" value="1"/>
</dbReference>
<dbReference type="EMBL" id="BFEA01000570">
    <property type="protein sequence ID" value="GBG86578.1"/>
    <property type="molecule type" value="Genomic_DNA"/>
</dbReference>
<feature type="region of interest" description="Disordered" evidence="1">
    <location>
        <begin position="288"/>
        <end position="334"/>
    </location>
</feature>
<protein>
    <submittedName>
        <fullName evidence="2">Uncharacterized protein</fullName>
    </submittedName>
</protein>
<reference evidence="2 3" key="1">
    <citation type="journal article" date="2018" name="Cell">
        <title>The Chara Genome: Secondary Complexity and Implications for Plant Terrestrialization.</title>
        <authorList>
            <person name="Nishiyama T."/>
            <person name="Sakayama H."/>
            <person name="Vries J.D."/>
            <person name="Buschmann H."/>
            <person name="Saint-Marcoux D."/>
            <person name="Ullrich K.K."/>
            <person name="Haas F.B."/>
            <person name="Vanderstraeten L."/>
            <person name="Becker D."/>
            <person name="Lang D."/>
            <person name="Vosolsobe S."/>
            <person name="Rombauts S."/>
            <person name="Wilhelmsson P.K.I."/>
            <person name="Janitza P."/>
            <person name="Kern R."/>
            <person name="Heyl A."/>
            <person name="Rumpler F."/>
            <person name="Villalobos L.I.A.C."/>
            <person name="Clay J.M."/>
            <person name="Skokan R."/>
            <person name="Toyoda A."/>
            <person name="Suzuki Y."/>
            <person name="Kagoshima H."/>
            <person name="Schijlen E."/>
            <person name="Tajeshwar N."/>
            <person name="Catarino B."/>
            <person name="Hetherington A.J."/>
            <person name="Saltykova A."/>
            <person name="Bonnot C."/>
            <person name="Breuninger H."/>
            <person name="Symeonidi A."/>
            <person name="Radhakrishnan G.V."/>
            <person name="Van Nieuwerburgh F."/>
            <person name="Deforce D."/>
            <person name="Chang C."/>
            <person name="Karol K.G."/>
            <person name="Hedrich R."/>
            <person name="Ulvskov P."/>
            <person name="Glockner G."/>
            <person name="Delwiche C.F."/>
            <person name="Petrasek J."/>
            <person name="Van de Peer Y."/>
            <person name="Friml J."/>
            <person name="Beilby M."/>
            <person name="Dolan L."/>
            <person name="Kohara Y."/>
            <person name="Sugano S."/>
            <person name="Fujiyama A."/>
            <person name="Delaux P.-M."/>
            <person name="Quint M."/>
            <person name="TheiBen G."/>
            <person name="Hagemann M."/>
            <person name="Harholt J."/>
            <person name="Dunand C."/>
            <person name="Zachgo S."/>
            <person name="Langdale J."/>
            <person name="Maumus F."/>
            <person name="Straeten D.V.D."/>
            <person name="Gould S.B."/>
            <person name="Rensing S.A."/>
        </authorList>
    </citation>
    <scope>NUCLEOTIDE SEQUENCE [LARGE SCALE GENOMIC DNA]</scope>
    <source>
        <strain evidence="2 3">S276</strain>
    </source>
</reference>
<dbReference type="Proteomes" id="UP000265515">
    <property type="component" value="Unassembled WGS sequence"/>
</dbReference>
<name>A0A388LW74_CHABU</name>
<proteinExistence type="predicted"/>
<evidence type="ECO:0000313" key="3">
    <source>
        <dbReference type="Proteomes" id="UP000265515"/>
    </source>
</evidence>
<comment type="caution">
    <text evidence="2">The sequence shown here is derived from an EMBL/GenBank/DDBJ whole genome shotgun (WGS) entry which is preliminary data.</text>
</comment>
<dbReference type="InterPro" id="IPR021503">
    <property type="entry name" value="DUF3110"/>
</dbReference>
<dbReference type="OrthoDB" id="566751at2759"/>